<organism evidence="2 3">
    <name type="scientific">Helianthus annuus</name>
    <name type="common">Common sunflower</name>
    <dbReference type="NCBI Taxonomy" id="4232"/>
    <lineage>
        <taxon>Eukaryota</taxon>
        <taxon>Viridiplantae</taxon>
        <taxon>Streptophyta</taxon>
        <taxon>Embryophyta</taxon>
        <taxon>Tracheophyta</taxon>
        <taxon>Spermatophyta</taxon>
        <taxon>Magnoliopsida</taxon>
        <taxon>eudicotyledons</taxon>
        <taxon>Gunneridae</taxon>
        <taxon>Pentapetalae</taxon>
        <taxon>asterids</taxon>
        <taxon>campanulids</taxon>
        <taxon>Asterales</taxon>
        <taxon>Asteraceae</taxon>
        <taxon>Asteroideae</taxon>
        <taxon>Heliantheae alliance</taxon>
        <taxon>Heliantheae</taxon>
        <taxon>Helianthus</taxon>
    </lineage>
</organism>
<sequence length="90" mass="10026">MVSANCSEYAIGTTGLGPSFWGTGVMSDHSGLWLRGSTVLTSSSESISISADGGESLRLFVFLYFTFDLIRNIYVFHLYYFLQIRMYLGC</sequence>
<evidence type="ECO:0000313" key="2">
    <source>
        <dbReference type="EMBL" id="KAF5797321.1"/>
    </source>
</evidence>
<keyword evidence="1" id="KW-1133">Transmembrane helix</keyword>
<accession>A0A9K3IHV8</accession>
<name>A0A9K3IHV8_HELAN</name>
<keyword evidence="3" id="KW-1185">Reference proteome</keyword>
<evidence type="ECO:0000256" key="1">
    <source>
        <dbReference type="SAM" id="Phobius"/>
    </source>
</evidence>
<gene>
    <name evidence="2" type="ORF">HanXRQr2_Chr07g0279291</name>
</gene>
<reference evidence="2" key="2">
    <citation type="submission" date="2020-06" db="EMBL/GenBank/DDBJ databases">
        <title>Helianthus annuus Genome sequencing and assembly Release 2.</title>
        <authorList>
            <person name="Gouzy J."/>
            <person name="Langlade N."/>
            <person name="Munos S."/>
        </authorList>
    </citation>
    <scope>NUCLEOTIDE SEQUENCE</scope>
    <source>
        <tissue evidence="2">Leaves</tissue>
    </source>
</reference>
<evidence type="ECO:0000313" key="3">
    <source>
        <dbReference type="Proteomes" id="UP000215914"/>
    </source>
</evidence>
<feature type="transmembrane region" description="Helical" evidence="1">
    <location>
        <begin position="59"/>
        <end position="82"/>
    </location>
</feature>
<comment type="caution">
    <text evidence="2">The sequence shown here is derived from an EMBL/GenBank/DDBJ whole genome shotgun (WGS) entry which is preliminary data.</text>
</comment>
<dbReference type="Proteomes" id="UP000215914">
    <property type="component" value="Unassembled WGS sequence"/>
</dbReference>
<dbReference type="AlphaFoldDB" id="A0A9K3IHV8"/>
<reference evidence="2" key="1">
    <citation type="journal article" date="2017" name="Nature">
        <title>The sunflower genome provides insights into oil metabolism, flowering and Asterid evolution.</title>
        <authorList>
            <person name="Badouin H."/>
            <person name="Gouzy J."/>
            <person name="Grassa C.J."/>
            <person name="Murat F."/>
            <person name="Staton S.E."/>
            <person name="Cottret L."/>
            <person name="Lelandais-Briere C."/>
            <person name="Owens G.L."/>
            <person name="Carrere S."/>
            <person name="Mayjonade B."/>
            <person name="Legrand L."/>
            <person name="Gill N."/>
            <person name="Kane N.C."/>
            <person name="Bowers J.E."/>
            <person name="Hubner S."/>
            <person name="Bellec A."/>
            <person name="Berard A."/>
            <person name="Berges H."/>
            <person name="Blanchet N."/>
            <person name="Boniface M.C."/>
            <person name="Brunel D."/>
            <person name="Catrice O."/>
            <person name="Chaidir N."/>
            <person name="Claudel C."/>
            <person name="Donnadieu C."/>
            <person name="Faraut T."/>
            <person name="Fievet G."/>
            <person name="Helmstetter N."/>
            <person name="King M."/>
            <person name="Knapp S.J."/>
            <person name="Lai Z."/>
            <person name="Le Paslier M.C."/>
            <person name="Lippi Y."/>
            <person name="Lorenzon L."/>
            <person name="Mandel J.R."/>
            <person name="Marage G."/>
            <person name="Marchand G."/>
            <person name="Marquand E."/>
            <person name="Bret-Mestries E."/>
            <person name="Morien E."/>
            <person name="Nambeesan S."/>
            <person name="Nguyen T."/>
            <person name="Pegot-Espagnet P."/>
            <person name="Pouilly N."/>
            <person name="Raftis F."/>
            <person name="Sallet E."/>
            <person name="Schiex T."/>
            <person name="Thomas J."/>
            <person name="Vandecasteele C."/>
            <person name="Vares D."/>
            <person name="Vear F."/>
            <person name="Vautrin S."/>
            <person name="Crespi M."/>
            <person name="Mangin B."/>
            <person name="Burke J.M."/>
            <person name="Salse J."/>
            <person name="Munos S."/>
            <person name="Vincourt P."/>
            <person name="Rieseberg L.H."/>
            <person name="Langlade N.B."/>
        </authorList>
    </citation>
    <scope>NUCLEOTIDE SEQUENCE</scope>
    <source>
        <tissue evidence="2">Leaves</tissue>
    </source>
</reference>
<dbReference type="Gramene" id="mRNA:HanXRQr2_Chr07g0279291">
    <property type="protein sequence ID" value="CDS:HanXRQr2_Chr07g0279291.1"/>
    <property type="gene ID" value="HanXRQr2_Chr07g0279291"/>
</dbReference>
<dbReference type="EMBL" id="MNCJ02000322">
    <property type="protein sequence ID" value="KAF5797321.1"/>
    <property type="molecule type" value="Genomic_DNA"/>
</dbReference>
<proteinExistence type="predicted"/>
<keyword evidence="1" id="KW-0812">Transmembrane</keyword>
<protein>
    <submittedName>
        <fullName evidence="2">Uncharacterized protein</fullName>
    </submittedName>
</protein>
<keyword evidence="1" id="KW-0472">Membrane</keyword>